<keyword evidence="1" id="KW-0812">Transmembrane</keyword>
<dbReference type="Proteomes" id="UP000571950">
    <property type="component" value="Unassembled WGS sequence"/>
</dbReference>
<organism evidence="2 3">
    <name type="scientific">Sphingobium jiangsuense</name>
    <dbReference type="NCBI Taxonomy" id="870476"/>
    <lineage>
        <taxon>Bacteria</taxon>
        <taxon>Pseudomonadati</taxon>
        <taxon>Pseudomonadota</taxon>
        <taxon>Alphaproteobacteria</taxon>
        <taxon>Sphingomonadales</taxon>
        <taxon>Sphingomonadaceae</taxon>
        <taxon>Sphingobium</taxon>
    </lineage>
</organism>
<name>A0A7W6BLB5_9SPHN</name>
<evidence type="ECO:0000313" key="3">
    <source>
        <dbReference type="Proteomes" id="UP000571950"/>
    </source>
</evidence>
<evidence type="ECO:0000256" key="1">
    <source>
        <dbReference type="SAM" id="Phobius"/>
    </source>
</evidence>
<comment type="caution">
    <text evidence="2">The sequence shown here is derived from an EMBL/GenBank/DDBJ whole genome shotgun (WGS) entry which is preliminary data.</text>
</comment>
<evidence type="ECO:0000313" key="2">
    <source>
        <dbReference type="EMBL" id="MBB3924743.1"/>
    </source>
</evidence>
<dbReference type="EMBL" id="JACIDT010000001">
    <property type="protein sequence ID" value="MBB3924743.1"/>
    <property type="molecule type" value="Genomic_DNA"/>
</dbReference>
<proteinExistence type="predicted"/>
<keyword evidence="1" id="KW-1133">Transmembrane helix</keyword>
<sequence>MLLLALVAAFGIAALLLALVVLLLLLLLIALLAGLLARLLVLVCHWFILPDKRRGVAP</sequence>
<accession>A0A7W6BLB5</accession>
<protein>
    <submittedName>
        <fullName evidence="2">Flp pilus assembly protein TadB</fullName>
    </submittedName>
</protein>
<keyword evidence="1" id="KW-0472">Membrane</keyword>
<feature type="transmembrane region" description="Helical" evidence="1">
    <location>
        <begin position="28"/>
        <end position="49"/>
    </location>
</feature>
<keyword evidence="3" id="KW-1185">Reference proteome</keyword>
<reference evidence="2 3" key="1">
    <citation type="submission" date="2020-08" db="EMBL/GenBank/DDBJ databases">
        <title>Genomic Encyclopedia of Type Strains, Phase IV (KMG-IV): sequencing the most valuable type-strain genomes for metagenomic binning, comparative biology and taxonomic classification.</title>
        <authorList>
            <person name="Goeker M."/>
        </authorList>
    </citation>
    <scope>NUCLEOTIDE SEQUENCE [LARGE SCALE GENOMIC DNA]</scope>
    <source>
        <strain evidence="2 3">DSM 26189</strain>
    </source>
</reference>
<dbReference type="AlphaFoldDB" id="A0A7W6BLB5"/>
<gene>
    <name evidence="2" type="ORF">GGR43_000437</name>
</gene>